<dbReference type="Pfam" id="PF25967">
    <property type="entry name" value="RND-MFP_C"/>
    <property type="match status" value="1"/>
</dbReference>
<evidence type="ECO:0000313" key="7">
    <source>
        <dbReference type="EMBL" id="MBA4709600.1"/>
    </source>
</evidence>
<keyword evidence="3" id="KW-1133">Transmembrane helix</keyword>
<evidence type="ECO:0000256" key="3">
    <source>
        <dbReference type="SAM" id="Phobius"/>
    </source>
</evidence>
<organism evidence="7 8">
    <name type="scientific">Aquitalea aquatica</name>
    <dbReference type="NCBI Taxonomy" id="3044273"/>
    <lineage>
        <taxon>Bacteria</taxon>
        <taxon>Pseudomonadati</taxon>
        <taxon>Pseudomonadota</taxon>
        <taxon>Betaproteobacteria</taxon>
        <taxon>Neisseriales</taxon>
        <taxon>Chromobacteriaceae</taxon>
        <taxon>Aquitalea</taxon>
    </lineage>
</organism>
<dbReference type="Gene3D" id="1.10.287.470">
    <property type="entry name" value="Helix hairpin bin"/>
    <property type="match status" value="1"/>
</dbReference>
<protein>
    <submittedName>
        <fullName evidence="7">Efflux RND transporter periplasmic adaptor subunit</fullName>
    </submittedName>
</protein>
<dbReference type="Proteomes" id="UP000545606">
    <property type="component" value="Unassembled WGS sequence"/>
</dbReference>
<dbReference type="GO" id="GO:1990281">
    <property type="term" value="C:efflux pump complex"/>
    <property type="evidence" value="ECO:0007669"/>
    <property type="project" value="TreeGrafter"/>
</dbReference>
<feature type="domain" description="CusB-like beta-barrel" evidence="4">
    <location>
        <begin position="238"/>
        <end position="307"/>
    </location>
</feature>
<feature type="domain" description="CzcB-like barrel-sandwich hybrid" evidence="6">
    <location>
        <begin position="99"/>
        <end position="216"/>
    </location>
</feature>
<dbReference type="SUPFAM" id="SSF111369">
    <property type="entry name" value="HlyD-like secretion proteins"/>
    <property type="match status" value="1"/>
</dbReference>
<proteinExistence type="inferred from homology"/>
<evidence type="ECO:0000259" key="5">
    <source>
        <dbReference type="Pfam" id="PF25967"/>
    </source>
</evidence>
<dbReference type="PANTHER" id="PTHR30469:SF37">
    <property type="entry name" value="RAGD PROTEIN"/>
    <property type="match status" value="1"/>
</dbReference>
<evidence type="ECO:0000256" key="1">
    <source>
        <dbReference type="ARBA" id="ARBA00009477"/>
    </source>
</evidence>
<dbReference type="AlphaFoldDB" id="A0A838Y2D6"/>
<dbReference type="Gene3D" id="2.40.50.100">
    <property type="match status" value="1"/>
</dbReference>
<evidence type="ECO:0000256" key="2">
    <source>
        <dbReference type="SAM" id="MobiDB-lite"/>
    </source>
</evidence>
<evidence type="ECO:0000259" key="4">
    <source>
        <dbReference type="Pfam" id="PF25954"/>
    </source>
</evidence>
<reference evidence="7 8" key="1">
    <citation type="submission" date="2020-07" db="EMBL/GenBank/DDBJ databases">
        <title>Draft genome sequence of violacein-producing bacteria and related species.</title>
        <authorList>
            <person name="Wilson H.S."/>
            <person name="De Leon M.E."/>
        </authorList>
    </citation>
    <scope>NUCLEOTIDE SEQUENCE [LARGE SCALE GENOMIC DNA]</scope>
    <source>
        <strain evidence="7 8">HSC-21Su07</strain>
    </source>
</reference>
<comment type="similarity">
    <text evidence="1">Belongs to the membrane fusion protein (MFP) (TC 8.A.1) family.</text>
</comment>
<keyword evidence="8" id="KW-1185">Reference proteome</keyword>
<dbReference type="InterPro" id="IPR058792">
    <property type="entry name" value="Beta-barrel_RND_2"/>
</dbReference>
<feature type="domain" description="Multidrug resistance protein MdtA-like C-terminal permuted SH3" evidence="5">
    <location>
        <begin position="315"/>
        <end position="368"/>
    </location>
</feature>
<dbReference type="InterPro" id="IPR058627">
    <property type="entry name" value="MdtA-like_C"/>
</dbReference>
<evidence type="ECO:0000259" key="6">
    <source>
        <dbReference type="Pfam" id="PF25973"/>
    </source>
</evidence>
<dbReference type="Pfam" id="PF25973">
    <property type="entry name" value="BSH_CzcB"/>
    <property type="match status" value="1"/>
</dbReference>
<dbReference type="NCBIfam" id="TIGR01730">
    <property type="entry name" value="RND_mfp"/>
    <property type="match status" value="1"/>
</dbReference>
<dbReference type="Gene3D" id="2.40.30.170">
    <property type="match status" value="1"/>
</dbReference>
<dbReference type="GO" id="GO:0015562">
    <property type="term" value="F:efflux transmembrane transporter activity"/>
    <property type="evidence" value="ECO:0007669"/>
    <property type="project" value="TreeGrafter"/>
</dbReference>
<sequence>MTNQRHAEQGVPAFHHDSRPGLDGRDKVARRARTVTIIILLLLLAGLGRTLLARQASAHILAQRASQSAVQPVRVVQAQSNRHDNQLTLPSTLQGISEAVVYARSSGYVKQWFKDIGQPVKKGELLAVLDTPDINKQVDEAAASHELARIAYQRWSRLRAQDAVSQQEFDEKTAAYQQTAASLKRLRDQQDFGRIVAPFDGIVTRRNIDNGSLINAGNGGSGQSLFSVAQVNKLHLYVYLPQERASQVKVGDSVDILAGDSATTVPGKVARTAGAIDPASRTLQVDIVLDNADGKLLPGLYVEARFKLKSPAGLTLPTNTLIFGAEGSQVAVVDEHNKVKLQKVLLGTDYGKDIAIKAGLSGKERIILNPSDAIRNGQSVAIVASGNSE</sequence>
<comment type="caution">
    <text evidence="7">The sequence shown here is derived from an EMBL/GenBank/DDBJ whole genome shotgun (WGS) entry which is preliminary data.</text>
</comment>
<dbReference type="Pfam" id="PF25954">
    <property type="entry name" value="Beta-barrel_RND_2"/>
    <property type="match status" value="1"/>
</dbReference>
<keyword evidence="3" id="KW-0472">Membrane</keyword>
<dbReference type="InterPro" id="IPR058647">
    <property type="entry name" value="BSH_CzcB-like"/>
</dbReference>
<gene>
    <name evidence="7" type="ORF">H2Z84_14570</name>
</gene>
<name>A0A838Y2D6_9NEIS</name>
<dbReference type="PANTHER" id="PTHR30469">
    <property type="entry name" value="MULTIDRUG RESISTANCE PROTEIN MDTA"/>
    <property type="match status" value="1"/>
</dbReference>
<dbReference type="Gene3D" id="2.40.420.20">
    <property type="match status" value="1"/>
</dbReference>
<keyword evidence="3" id="KW-0812">Transmembrane</keyword>
<evidence type="ECO:0000313" key="8">
    <source>
        <dbReference type="Proteomes" id="UP000545606"/>
    </source>
</evidence>
<dbReference type="RefSeq" id="WP_181836629.1">
    <property type="nucleotide sequence ID" value="NZ_JACERN010000036.1"/>
</dbReference>
<dbReference type="InterPro" id="IPR006143">
    <property type="entry name" value="RND_pump_MFP"/>
</dbReference>
<dbReference type="EMBL" id="JACERN010000036">
    <property type="protein sequence ID" value="MBA4709600.1"/>
    <property type="molecule type" value="Genomic_DNA"/>
</dbReference>
<feature type="region of interest" description="Disordered" evidence="2">
    <location>
        <begin position="1"/>
        <end position="25"/>
    </location>
</feature>
<feature type="transmembrane region" description="Helical" evidence="3">
    <location>
        <begin position="34"/>
        <end position="52"/>
    </location>
</feature>
<accession>A0A838Y2D6</accession>